<dbReference type="GO" id="GO:0005975">
    <property type="term" value="P:carbohydrate metabolic process"/>
    <property type="evidence" value="ECO:0007669"/>
    <property type="project" value="UniProtKB-ARBA"/>
</dbReference>
<evidence type="ECO:0000313" key="1">
    <source>
        <dbReference type="EMBL" id="KAA5819668.1"/>
    </source>
</evidence>
<dbReference type="EMBL" id="VMBF01000048">
    <property type="protein sequence ID" value="TSJ69511.1"/>
    <property type="molecule type" value="Genomic_DNA"/>
</dbReference>
<dbReference type="InterPro" id="IPR013320">
    <property type="entry name" value="ConA-like_dom_sf"/>
</dbReference>
<feature type="non-terminal residue" evidence="1">
    <location>
        <position position="1"/>
    </location>
</feature>
<dbReference type="Proteomes" id="UP000315145">
    <property type="component" value="Unassembled WGS sequence"/>
</dbReference>
<evidence type="ECO:0000313" key="3">
    <source>
        <dbReference type="Proteomes" id="UP000315145"/>
    </source>
</evidence>
<evidence type="ECO:0000313" key="2">
    <source>
        <dbReference type="EMBL" id="TSJ69511.1"/>
    </source>
</evidence>
<dbReference type="SUPFAM" id="SSF49899">
    <property type="entry name" value="Concanavalin A-like lectins/glucanases"/>
    <property type="match status" value="1"/>
</dbReference>
<dbReference type="EMBL" id="VWRS01000048">
    <property type="protein sequence ID" value="KAA5819668.1"/>
    <property type="molecule type" value="Genomic_DNA"/>
</dbReference>
<dbReference type="Pfam" id="PF13385">
    <property type="entry name" value="Laminin_G_3"/>
    <property type="match status" value="1"/>
</dbReference>
<comment type="caution">
    <text evidence="1">The sequence shown here is derived from an EMBL/GenBank/DDBJ whole genome shotgun (WGS) entry which is preliminary data.</text>
</comment>
<dbReference type="OrthoDB" id="2582440at2"/>
<dbReference type="AlphaFoldDB" id="A0A5M7AUH0"/>
<dbReference type="GO" id="GO:0004553">
    <property type="term" value="F:hydrolase activity, hydrolyzing O-glycosyl compounds"/>
    <property type="evidence" value="ECO:0007669"/>
    <property type="project" value="UniProtKB-ARBA"/>
</dbReference>
<dbReference type="RefSeq" id="WP_144118298.1">
    <property type="nucleotide sequence ID" value="NZ_VMBF01000047.1"/>
</dbReference>
<reference evidence="2 3" key="2">
    <citation type="submission" date="2019-07" db="EMBL/GenBank/DDBJ databases">
        <title>Algibacter marinivivus sp. nov., isolated from the surface of a marine red alga.</title>
        <authorList>
            <person name="Zhong X."/>
            <person name="Xu W."/>
            <person name="Zhang Y."/>
            <person name="Zhang Q."/>
            <person name="Du Z."/>
        </authorList>
    </citation>
    <scope>NUCLEOTIDE SEQUENCE [LARGE SCALE GENOMIC DNA]</scope>
    <source>
        <strain evidence="2 3">RU-4-M-4</strain>
    </source>
</reference>
<reference evidence="1 4" key="1">
    <citation type="journal article" date="2015" name="Int. J. Syst. Evol. Microbiol.">
        <title>Algibacter amylolyticus sp. nov., isolated from intertidal sediment.</title>
        <authorList>
            <person name="Zhang D.C."/>
            <person name="Wu J."/>
            <person name="Neuner K."/>
            <person name="Yao J."/>
            <person name="Margesin R."/>
        </authorList>
    </citation>
    <scope>NUCLEOTIDE SEQUENCE [LARGE SCALE GENOMIC DNA]</scope>
    <source>
        <strain evidence="1 4">RU-4-M-4</strain>
    </source>
</reference>
<organism evidence="1 4">
    <name type="scientific">Algibacter amylolyticus</name>
    <dbReference type="NCBI Taxonomy" id="1608400"/>
    <lineage>
        <taxon>Bacteria</taxon>
        <taxon>Pseudomonadati</taxon>
        <taxon>Bacteroidota</taxon>
        <taxon>Flavobacteriia</taxon>
        <taxon>Flavobacteriales</taxon>
        <taxon>Flavobacteriaceae</taxon>
        <taxon>Algibacter</taxon>
    </lineage>
</organism>
<gene>
    <name evidence="1" type="ORF">F2B50_17925</name>
    <name evidence="2" type="ORF">FPF71_17925</name>
</gene>
<feature type="non-terminal residue" evidence="1">
    <location>
        <position position="94"/>
    </location>
</feature>
<dbReference type="Proteomes" id="UP000322315">
    <property type="component" value="Unassembled WGS sequence"/>
</dbReference>
<sequence>FNNLKLYLNGALIKSTSHFSLKGSISSSLDKLTIGKSSASDNNYFKGAIDEVRVFDVALTENQLQQMIYQEIEQNGSDVIGKVVPKKVADLTSG</sequence>
<dbReference type="Gene3D" id="2.60.120.200">
    <property type="match status" value="1"/>
</dbReference>
<accession>A0A5M7AUH0</accession>
<reference evidence="1" key="3">
    <citation type="submission" date="2019-09" db="EMBL/GenBank/DDBJ databases">
        <authorList>
            <person name="Zhang D.-C."/>
        </authorList>
    </citation>
    <scope>NUCLEOTIDE SEQUENCE</scope>
    <source>
        <strain evidence="1">RU-4-M-4</strain>
    </source>
</reference>
<keyword evidence="3" id="KW-1185">Reference proteome</keyword>
<protein>
    <submittedName>
        <fullName evidence="1">LamG domain-containing protein</fullName>
    </submittedName>
</protein>
<evidence type="ECO:0000313" key="4">
    <source>
        <dbReference type="Proteomes" id="UP000322315"/>
    </source>
</evidence>
<name>A0A5M7AUH0_9FLAO</name>
<proteinExistence type="predicted"/>